<reference evidence="2 3" key="2">
    <citation type="submission" date="2018-06" db="EMBL/GenBank/DDBJ databases">
        <title>Metagenomic assembly of (sub)arctic Cyanobacteria and their associated microbiome from non-axenic cultures.</title>
        <authorList>
            <person name="Baurain D."/>
        </authorList>
    </citation>
    <scope>NUCLEOTIDE SEQUENCE [LARGE SCALE GENOMIC DNA]</scope>
    <source>
        <strain evidence="2">ULC041bin1</strain>
    </source>
</reference>
<dbReference type="Pfam" id="PF05419">
    <property type="entry name" value="GUN4"/>
    <property type="match status" value="1"/>
</dbReference>
<evidence type="ECO:0000313" key="2">
    <source>
        <dbReference type="EMBL" id="PZO42835.1"/>
    </source>
</evidence>
<dbReference type="InterPro" id="IPR037215">
    <property type="entry name" value="GUN4-like_sf"/>
</dbReference>
<feature type="domain" description="GUN4-like" evidence="1">
    <location>
        <begin position="186"/>
        <end position="320"/>
    </location>
</feature>
<dbReference type="Proteomes" id="UP000249081">
    <property type="component" value="Unassembled WGS sequence"/>
</dbReference>
<dbReference type="PANTHER" id="PTHR34800">
    <property type="entry name" value="TETRAPYRROLE-BINDING PROTEIN, CHLOROPLASTIC"/>
    <property type="match status" value="1"/>
</dbReference>
<evidence type="ECO:0000259" key="1">
    <source>
        <dbReference type="Pfam" id="PF05419"/>
    </source>
</evidence>
<dbReference type="GO" id="GO:0046906">
    <property type="term" value="F:tetrapyrrole binding"/>
    <property type="evidence" value="ECO:0007669"/>
    <property type="project" value="TreeGrafter"/>
</dbReference>
<reference evidence="3" key="1">
    <citation type="submission" date="2018-04" db="EMBL/GenBank/DDBJ databases">
        <authorList>
            <person name="Cornet L."/>
        </authorList>
    </citation>
    <scope>NUCLEOTIDE SEQUENCE [LARGE SCALE GENOMIC DNA]</scope>
</reference>
<organism evidence="2 3">
    <name type="scientific">Shackletoniella antarctica</name>
    <dbReference type="NCBI Taxonomy" id="268115"/>
    <lineage>
        <taxon>Bacteria</taxon>
        <taxon>Bacillati</taxon>
        <taxon>Cyanobacteriota</taxon>
        <taxon>Cyanophyceae</taxon>
        <taxon>Oculatellales</taxon>
        <taxon>Oculatellaceae</taxon>
        <taxon>Shackletoniella</taxon>
    </lineage>
</organism>
<accession>A0A2W4Y7A7</accession>
<protein>
    <recommendedName>
        <fullName evidence="1">GUN4-like domain-containing protein</fullName>
    </recommendedName>
</protein>
<dbReference type="InterPro" id="IPR008629">
    <property type="entry name" value="GUN4-like"/>
</dbReference>
<proteinExistence type="predicted"/>
<comment type="caution">
    <text evidence="2">The sequence shown here is derived from an EMBL/GenBank/DDBJ whole genome shotgun (WGS) entry which is preliminary data.</text>
</comment>
<dbReference type="EMBL" id="QBMN01000041">
    <property type="protein sequence ID" value="PZO42835.1"/>
    <property type="molecule type" value="Genomic_DNA"/>
</dbReference>
<name>A0A2W4Y7A7_9CYAN</name>
<dbReference type="Gene3D" id="1.10.10.1770">
    <property type="entry name" value="Gun4-like"/>
    <property type="match status" value="1"/>
</dbReference>
<evidence type="ECO:0000313" key="3">
    <source>
        <dbReference type="Proteomes" id="UP000249081"/>
    </source>
</evidence>
<dbReference type="PANTHER" id="PTHR34800:SF1">
    <property type="entry name" value="TETRAPYRROLE-BINDING PROTEIN, CHLOROPLASTIC"/>
    <property type="match status" value="1"/>
</dbReference>
<gene>
    <name evidence="2" type="ORF">DCF17_07840</name>
</gene>
<sequence length="377" mass="41222">MPEMLILKPLGCVLTVALITITTTPPSVDAQSNPYRIACETMVSLGQGGSLTYRLAGSLPENTAADNLQNPIGTALTLTVQWQDQTGRVQTLLNASALSEYEQLAPDADYSQLPFEEAFRGQPNNAGSLYGTPDSVHGLYVSLRPTSGLPQQMQTVHYLGTGEYVRSMAGNCQTANADLDVAIDEQLTLLQERLQAEDWAAADRVTRRLLAPGSTSLPPFDPLPFDPVLLQPELMNAIDQMWLTASNGRFGLSVQWRLWQEALADHPNNGEAAVNAFRDRVGWKLAAPRAEVDFISSDWLNESELTYSLQAPEGHLPWAGVSDEVVQTVAAPPAGVHCGSCTVDAIQLRNEHFYIYIPRLMERMALYLDLPISQASE</sequence>
<dbReference type="AlphaFoldDB" id="A0A2W4Y7A7"/>
<dbReference type="SUPFAM" id="SSF140869">
    <property type="entry name" value="GUN4-like"/>
    <property type="match status" value="1"/>
</dbReference>